<dbReference type="PANTHER" id="PTHR33143:SF9">
    <property type="entry name" value="VQ DOMAIN-CONTAINING PROTEIN"/>
    <property type="match status" value="1"/>
</dbReference>
<comment type="caution">
    <text evidence="3">The sequence shown here is derived from an EMBL/GenBank/DDBJ whole genome shotgun (WGS) entry which is preliminary data.</text>
</comment>
<dbReference type="InterPro" id="IPR008889">
    <property type="entry name" value="VQ"/>
</dbReference>
<organism evidence="3 4">
    <name type="scientific">Carex littledalei</name>
    <dbReference type="NCBI Taxonomy" id="544730"/>
    <lineage>
        <taxon>Eukaryota</taxon>
        <taxon>Viridiplantae</taxon>
        <taxon>Streptophyta</taxon>
        <taxon>Embryophyta</taxon>
        <taxon>Tracheophyta</taxon>
        <taxon>Spermatophyta</taxon>
        <taxon>Magnoliopsida</taxon>
        <taxon>Liliopsida</taxon>
        <taxon>Poales</taxon>
        <taxon>Cyperaceae</taxon>
        <taxon>Cyperoideae</taxon>
        <taxon>Cariceae</taxon>
        <taxon>Carex</taxon>
        <taxon>Carex subgen. Euthyceras</taxon>
    </lineage>
</organism>
<feature type="domain" description="VQ" evidence="2">
    <location>
        <begin position="40"/>
        <end position="64"/>
    </location>
</feature>
<evidence type="ECO:0000313" key="4">
    <source>
        <dbReference type="Proteomes" id="UP000623129"/>
    </source>
</evidence>
<evidence type="ECO:0000313" key="3">
    <source>
        <dbReference type="EMBL" id="KAF3329843.1"/>
    </source>
</evidence>
<protein>
    <submittedName>
        <fullName evidence="3">VQ motif-containing protein</fullName>
    </submittedName>
</protein>
<dbReference type="Proteomes" id="UP000623129">
    <property type="component" value="Unassembled WGS sequence"/>
</dbReference>
<proteinExistence type="predicted"/>
<dbReference type="AlphaFoldDB" id="A0A833R4X0"/>
<dbReference type="OrthoDB" id="1518325at2759"/>
<dbReference type="InterPro" id="IPR039607">
    <property type="entry name" value="VQ_8/17/18/20/21/25"/>
</dbReference>
<feature type="compositionally biased region" description="Polar residues" evidence="1">
    <location>
        <begin position="1"/>
        <end position="10"/>
    </location>
</feature>
<dbReference type="GO" id="GO:0005634">
    <property type="term" value="C:nucleus"/>
    <property type="evidence" value="ECO:0007669"/>
    <property type="project" value="TreeGrafter"/>
</dbReference>
<dbReference type="EMBL" id="SWLB01000014">
    <property type="protein sequence ID" value="KAF3329843.1"/>
    <property type="molecule type" value="Genomic_DNA"/>
</dbReference>
<gene>
    <name evidence="3" type="ORF">FCM35_KLT05174</name>
</gene>
<feature type="region of interest" description="Disordered" evidence="1">
    <location>
        <begin position="1"/>
        <end position="26"/>
    </location>
</feature>
<accession>A0A833R4X0</accession>
<evidence type="ECO:0000256" key="1">
    <source>
        <dbReference type="SAM" id="MobiDB-lite"/>
    </source>
</evidence>
<dbReference type="PANTHER" id="PTHR33143">
    <property type="entry name" value="F16F4.1 PROTEIN-RELATED"/>
    <property type="match status" value="1"/>
</dbReference>
<name>A0A833R4X0_9POAL</name>
<keyword evidence="4" id="KW-1185">Reference proteome</keyword>
<evidence type="ECO:0000259" key="2">
    <source>
        <dbReference type="Pfam" id="PF05678"/>
    </source>
</evidence>
<sequence>MPSSSCSKNGLQGRRPHQIKISSDSMINKKKPPVVVHLRTPRVIHAKPHEFMSIVQNLTGKSASSPVVKSNPLEIGLSSFLGLDGVNLLGN</sequence>
<reference evidence="3" key="1">
    <citation type="submission" date="2020-01" db="EMBL/GenBank/DDBJ databases">
        <title>Genome sequence of Kobresia littledalei, the first chromosome-level genome in the family Cyperaceae.</title>
        <authorList>
            <person name="Qu G."/>
        </authorList>
    </citation>
    <scope>NUCLEOTIDE SEQUENCE</scope>
    <source>
        <strain evidence="3">C.B.Clarke</strain>
        <tissue evidence="3">Leaf</tissue>
    </source>
</reference>
<dbReference type="Pfam" id="PF05678">
    <property type="entry name" value="VQ"/>
    <property type="match status" value="1"/>
</dbReference>